<dbReference type="OMA" id="RAVHIPQ"/>
<dbReference type="GeneID" id="5006031"/>
<feature type="region of interest" description="Disordered" evidence="7">
    <location>
        <begin position="313"/>
        <end position="347"/>
    </location>
</feature>
<evidence type="ECO:0000256" key="5">
    <source>
        <dbReference type="ARBA" id="ARBA00022989"/>
    </source>
</evidence>
<comment type="similarity">
    <text evidence="2">Belongs to the CSC1 (TC 1.A.17) family.</text>
</comment>
<evidence type="ECO:0000313" key="12">
    <source>
        <dbReference type="EMBL" id="ABP00152.1"/>
    </source>
</evidence>
<evidence type="ECO:0000256" key="6">
    <source>
        <dbReference type="ARBA" id="ARBA00023136"/>
    </source>
</evidence>
<gene>
    <name evidence="12" type="ORF">OSTLU_28050</name>
</gene>
<dbReference type="AlphaFoldDB" id="A4S923"/>
<dbReference type="PANTHER" id="PTHR13018:SF5">
    <property type="entry name" value="RE44586P"/>
    <property type="match status" value="1"/>
</dbReference>
<evidence type="ECO:0000313" key="13">
    <source>
        <dbReference type="Proteomes" id="UP000001568"/>
    </source>
</evidence>
<dbReference type="Pfam" id="PF14703">
    <property type="entry name" value="PHM7_cyt"/>
    <property type="match status" value="1"/>
</dbReference>
<evidence type="ECO:0000256" key="7">
    <source>
        <dbReference type="SAM" id="MobiDB-lite"/>
    </source>
</evidence>
<evidence type="ECO:0008006" key="14">
    <source>
        <dbReference type="Google" id="ProtNLM"/>
    </source>
</evidence>
<keyword evidence="5 8" id="KW-1133">Transmembrane helix</keyword>
<dbReference type="HOGENOM" id="CLU_272672_0_0_1"/>
<feature type="transmembrane region" description="Helical" evidence="8">
    <location>
        <begin position="190"/>
        <end position="209"/>
    </location>
</feature>
<accession>A4S923</accession>
<dbReference type="GO" id="GO:0005227">
    <property type="term" value="F:calcium-activated cation channel activity"/>
    <property type="evidence" value="ECO:0007669"/>
    <property type="project" value="InterPro"/>
</dbReference>
<evidence type="ECO:0000256" key="4">
    <source>
        <dbReference type="ARBA" id="ARBA00022692"/>
    </source>
</evidence>
<organism evidence="12 13">
    <name type="scientific">Ostreococcus lucimarinus (strain CCE9901)</name>
    <dbReference type="NCBI Taxonomy" id="436017"/>
    <lineage>
        <taxon>Eukaryota</taxon>
        <taxon>Viridiplantae</taxon>
        <taxon>Chlorophyta</taxon>
        <taxon>Mamiellophyceae</taxon>
        <taxon>Mamiellales</taxon>
        <taxon>Bathycoccaceae</taxon>
        <taxon>Ostreococcus</taxon>
    </lineage>
</organism>
<dbReference type="InterPro" id="IPR027815">
    <property type="entry name" value="CSC1/OSCA1-like_cyt"/>
</dbReference>
<feature type="transmembrane region" description="Helical" evidence="8">
    <location>
        <begin position="646"/>
        <end position="666"/>
    </location>
</feature>
<name>A4S923_OSTLU</name>
<feature type="transmembrane region" description="Helical" evidence="8">
    <location>
        <begin position="702"/>
        <end position="724"/>
    </location>
</feature>
<evidence type="ECO:0000256" key="2">
    <source>
        <dbReference type="ARBA" id="ARBA00007779"/>
    </source>
</evidence>
<protein>
    <recommendedName>
        <fullName evidence="14">CSC1/OSCA1-like 7TM region domain-containing protein</fullName>
    </recommendedName>
</protein>
<evidence type="ECO:0000259" key="9">
    <source>
        <dbReference type="Pfam" id="PF02714"/>
    </source>
</evidence>
<dbReference type="OrthoDB" id="1689567at2759"/>
<evidence type="ECO:0000259" key="10">
    <source>
        <dbReference type="Pfam" id="PF13967"/>
    </source>
</evidence>
<feature type="transmembrane region" description="Helical" evidence="8">
    <location>
        <begin position="853"/>
        <end position="886"/>
    </location>
</feature>
<keyword evidence="13" id="KW-1185">Reference proteome</keyword>
<dbReference type="Proteomes" id="UP000001568">
    <property type="component" value="Chromosome 16"/>
</dbReference>
<evidence type="ECO:0000256" key="1">
    <source>
        <dbReference type="ARBA" id="ARBA00004141"/>
    </source>
</evidence>
<dbReference type="InterPro" id="IPR003864">
    <property type="entry name" value="CSC1/OSCA1-like_7TM"/>
</dbReference>
<dbReference type="Pfam" id="PF13967">
    <property type="entry name" value="RSN1_TM"/>
    <property type="match status" value="1"/>
</dbReference>
<keyword evidence="3" id="KW-0813">Transport</keyword>
<evidence type="ECO:0000256" key="3">
    <source>
        <dbReference type="ARBA" id="ARBA00022448"/>
    </source>
</evidence>
<dbReference type="Pfam" id="PF02714">
    <property type="entry name" value="RSN1_7TM"/>
    <property type="match status" value="1"/>
</dbReference>
<dbReference type="KEGG" id="olu:OSTLU_28050"/>
<comment type="subcellular location">
    <subcellularLocation>
        <location evidence="1">Membrane</location>
        <topology evidence="1">Multi-pass membrane protein</topology>
    </subcellularLocation>
</comment>
<dbReference type="RefSeq" id="XP_001421858.1">
    <property type="nucleotide sequence ID" value="XM_001421821.1"/>
</dbReference>
<dbReference type="eggNOG" id="KOG1134">
    <property type="taxonomic scope" value="Eukaryota"/>
</dbReference>
<reference evidence="12 13" key="1">
    <citation type="journal article" date="2007" name="Proc. Natl. Acad. Sci. U.S.A.">
        <title>The tiny eukaryote Ostreococcus provides genomic insights into the paradox of plankton speciation.</title>
        <authorList>
            <person name="Palenik B."/>
            <person name="Grimwood J."/>
            <person name="Aerts A."/>
            <person name="Rouze P."/>
            <person name="Salamov A."/>
            <person name="Putnam N."/>
            <person name="Dupont C."/>
            <person name="Jorgensen R."/>
            <person name="Derelle E."/>
            <person name="Rombauts S."/>
            <person name="Zhou K."/>
            <person name="Otillar R."/>
            <person name="Merchant S.S."/>
            <person name="Podell S."/>
            <person name="Gaasterland T."/>
            <person name="Napoli C."/>
            <person name="Gendler K."/>
            <person name="Manuell A."/>
            <person name="Tai V."/>
            <person name="Vallon O."/>
            <person name="Piganeau G."/>
            <person name="Jancek S."/>
            <person name="Heijde M."/>
            <person name="Jabbari K."/>
            <person name="Bowler C."/>
            <person name="Lohr M."/>
            <person name="Robbens S."/>
            <person name="Werner G."/>
            <person name="Dubchak I."/>
            <person name="Pazour G.J."/>
            <person name="Ren Q."/>
            <person name="Paulsen I."/>
            <person name="Delwiche C."/>
            <person name="Schmutz J."/>
            <person name="Rokhsar D."/>
            <person name="Van de Peer Y."/>
            <person name="Moreau H."/>
            <person name="Grigoriev I.V."/>
        </authorList>
    </citation>
    <scope>NUCLEOTIDE SEQUENCE [LARGE SCALE GENOMIC DNA]</scope>
    <source>
        <strain evidence="12 13">CCE9901</strain>
    </source>
</reference>
<evidence type="ECO:0000256" key="8">
    <source>
        <dbReference type="SAM" id="Phobius"/>
    </source>
</evidence>
<feature type="transmembrane region" description="Helical" evidence="8">
    <location>
        <begin position="783"/>
        <end position="802"/>
    </location>
</feature>
<keyword evidence="6 8" id="KW-0472">Membrane</keyword>
<dbReference type="InterPro" id="IPR032880">
    <property type="entry name" value="CSC1/OSCA1-like_N"/>
</dbReference>
<feature type="domain" description="CSC1/OSCA1-like 7TM region" evidence="9">
    <location>
        <begin position="647"/>
        <end position="923"/>
    </location>
</feature>
<evidence type="ECO:0000259" key="11">
    <source>
        <dbReference type="Pfam" id="PF14703"/>
    </source>
</evidence>
<keyword evidence="4 8" id="KW-0812">Transmembrane</keyword>
<feature type="transmembrane region" description="Helical" evidence="8">
    <location>
        <begin position="744"/>
        <end position="763"/>
    </location>
</feature>
<feature type="domain" description="CSC1/OSCA1-like N-terminal transmembrane" evidence="10">
    <location>
        <begin position="37"/>
        <end position="209"/>
    </location>
</feature>
<feature type="transmembrane region" description="Helical" evidence="8">
    <location>
        <begin position="907"/>
        <end position="926"/>
    </location>
</feature>
<proteinExistence type="inferred from homology"/>
<dbReference type="PANTHER" id="PTHR13018">
    <property type="entry name" value="PROBABLE MEMBRANE PROTEIN DUF221-RELATED"/>
    <property type="match status" value="1"/>
</dbReference>
<feature type="domain" description="CSC1/OSCA1-like cytosolic" evidence="11">
    <location>
        <begin position="495"/>
        <end position="631"/>
    </location>
</feature>
<dbReference type="GO" id="GO:0005886">
    <property type="term" value="C:plasma membrane"/>
    <property type="evidence" value="ECO:0007669"/>
    <property type="project" value="TreeGrafter"/>
</dbReference>
<dbReference type="EMBL" id="CP000596">
    <property type="protein sequence ID" value="ABP00152.1"/>
    <property type="molecule type" value="Genomic_DNA"/>
</dbReference>
<dbReference type="InterPro" id="IPR045122">
    <property type="entry name" value="Csc1-like"/>
</dbReference>
<feature type="transmembrane region" description="Helical" evidence="8">
    <location>
        <begin position="38"/>
        <end position="58"/>
    </location>
</feature>
<dbReference type="Gramene" id="ABP00152">
    <property type="protein sequence ID" value="ABP00152"/>
    <property type="gene ID" value="OSTLU_28050"/>
</dbReference>
<sequence length="1024" mass="115037">MTTSTTTFTPPAPSTPTTLCDSQNVACVNTDVADAEVLSAFAAYVCAALAVLTAFGIARKYVPIYTGREHLRSLKTSGCAPPRFDASANRGGAREACSTTYGWIAHVLTVADSDIVHTAGLDALVFLRIAQFGTQLFAPLALVGVLALAPTHLSRSYYETTTTSESSAARESHVLMRMTIANVEPTSSLMWMHVVMFWAFTAYALWLLTAHYRSYEFLRQVYGTTTGESNPWRAVHIPQTVLQKFLQQGINTNREFMTETIEEEEREGGQTPAARTMPTTMLLEALLGPKRSNGQMSTEQKLRRFPRASFIESTRGPSMATPSRGYHSHFGPLRVTETPREESSRSVSEISMASMSDFDEMSKEHHLDKLTSDSEDVAIRHNWWEGLDIAEEVWSDQLRSGSDGFGSTDALSAPRQIKVDIEGRFPCNDASTCDINPVPSIDDRRYVSAVADEVSEDGSEKEVVVSVLVQNYCVLMTDVGGNLPEGAADPWEGVRAVETFFGGLFPDDFLMVIPLQDYRPVDDLLIERDKLKNEIEKQSMLQSKRHGHRRMRRGSGFRDEITGLRDRVAILDHLVVQERTRILQTEPGSSCIVAFKSQYAAACAAQCRITSRQRDLFAIEPAPGPDNLNWQSVLLRRRQREIRSMVIFPLILTIILIPTGMFTGVMSSLCVANQFGANHNDGLKWYCSSDSARYLRILVQGILPPILLTLWETFVVSFGMMYLVQAQSKYSSLSKTDESFAEYYFLWAFLNVFFGTVSGYAIQRYLNALNTKGPDAMLQLLGTSLPLTSNFFLLWIVFRGVYLPTQRLIFPHPGVLCMIVNRWLCCLGCNVTARDRTIKYSPRSVRLGREVGVFAMVMMIGLVFSTVAPLITLLCTVFFVFNFVIWRYHVLYVYERSYEAGGAMWTTFCNLTIYALVIAQSFLSFVLLSKQAYAGALILWITVLPVLSKASHRFRSIASELRWSVPLPQASIAPRAEFNAETYMHPALKRNSMGWHPEIGKVWRGYPNVTVKETRIFRRRQRHR</sequence>